<reference evidence="1 2" key="1">
    <citation type="submission" date="2020-07" db="EMBL/GenBank/DDBJ databases">
        <title>Comparative genomics of pyrophilous fungi reveals a link between fire events and developmental genes.</title>
        <authorList>
            <consortium name="DOE Joint Genome Institute"/>
            <person name="Steindorff A.S."/>
            <person name="Carver A."/>
            <person name="Calhoun S."/>
            <person name="Stillman K."/>
            <person name="Liu H."/>
            <person name="Lipzen A."/>
            <person name="Pangilinan J."/>
            <person name="Labutti K."/>
            <person name="Bruns T.D."/>
            <person name="Grigoriev I.V."/>
        </authorList>
    </citation>
    <scope>NUCLEOTIDE SEQUENCE [LARGE SCALE GENOMIC DNA]</scope>
    <source>
        <strain evidence="1 2">CBS 144469</strain>
    </source>
</reference>
<comment type="caution">
    <text evidence="1">The sequence shown here is derived from an EMBL/GenBank/DDBJ whole genome shotgun (WGS) entry which is preliminary data.</text>
</comment>
<keyword evidence="2" id="KW-1185">Reference proteome</keyword>
<sequence>MHCPIKCFKTGWYSLEAHLGLIFVMKREIYTTSGPSLEEKPLYELGMQAQRLQETVCTGQRVAKASFPRLLGNPCHVTATRMWAEDCRLGTDLEQTSTDGLHCLWTSNIPVIKKNRIPYGAEPGITAPRYQPRHAGIDTGPFPGLRLATSTPRPDENPFKWTYILGKVEKGFMGKAPDQQGQSRFQMPSQRKGHIVFPSRWPVAAQRTPFYMESTSGIGDPIPQPIQSGIAAATLSGY</sequence>
<dbReference type="Proteomes" id="UP000521943">
    <property type="component" value="Unassembled WGS sequence"/>
</dbReference>
<name>A0A8H6HPC9_9AGAR</name>
<dbReference type="AlphaFoldDB" id="A0A8H6HPC9"/>
<dbReference type="EMBL" id="JACGCI010000058">
    <property type="protein sequence ID" value="KAF6750206.1"/>
    <property type="molecule type" value="Genomic_DNA"/>
</dbReference>
<protein>
    <submittedName>
        <fullName evidence="1">Uncharacterized protein</fullName>
    </submittedName>
</protein>
<evidence type="ECO:0000313" key="1">
    <source>
        <dbReference type="EMBL" id="KAF6750206.1"/>
    </source>
</evidence>
<proteinExistence type="predicted"/>
<gene>
    <name evidence="1" type="ORF">DFP72DRAFT_851894</name>
</gene>
<evidence type="ECO:0000313" key="2">
    <source>
        <dbReference type="Proteomes" id="UP000521943"/>
    </source>
</evidence>
<organism evidence="1 2">
    <name type="scientific">Ephemerocybe angulata</name>
    <dbReference type="NCBI Taxonomy" id="980116"/>
    <lineage>
        <taxon>Eukaryota</taxon>
        <taxon>Fungi</taxon>
        <taxon>Dikarya</taxon>
        <taxon>Basidiomycota</taxon>
        <taxon>Agaricomycotina</taxon>
        <taxon>Agaricomycetes</taxon>
        <taxon>Agaricomycetidae</taxon>
        <taxon>Agaricales</taxon>
        <taxon>Agaricineae</taxon>
        <taxon>Psathyrellaceae</taxon>
        <taxon>Ephemerocybe</taxon>
    </lineage>
</organism>
<accession>A0A8H6HPC9</accession>